<dbReference type="PANTHER" id="PTHR35807">
    <property type="entry name" value="TRANSCRIPTIONAL REGULATOR REDD-RELATED"/>
    <property type="match status" value="1"/>
</dbReference>
<dbReference type="Pfam" id="PF00486">
    <property type="entry name" value="Trans_reg_C"/>
    <property type="match status" value="1"/>
</dbReference>
<organism evidence="7 8">
    <name type="scientific">Actinomadura graeca</name>
    <dbReference type="NCBI Taxonomy" id="2750812"/>
    <lineage>
        <taxon>Bacteria</taxon>
        <taxon>Bacillati</taxon>
        <taxon>Actinomycetota</taxon>
        <taxon>Actinomycetes</taxon>
        <taxon>Streptosporangiales</taxon>
        <taxon>Thermomonosporaceae</taxon>
        <taxon>Actinomadura</taxon>
    </lineage>
</organism>
<dbReference type="InterPro" id="IPR036388">
    <property type="entry name" value="WH-like_DNA-bd_sf"/>
</dbReference>
<feature type="DNA-binding region" description="OmpR/PhoB-type" evidence="5">
    <location>
        <begin position="1"/>
        <end position="69"/>
    </location>
</feature>
<keyword evidence="4" id="KW-0804">Transcription</keyword>
<comment type="similarity">
    <text evidence="1">Belongs to the AfsR/DnrI/RedD regulatory family.</text>
</comment>
<dbReference type="SUPFAM" id="SSF46894">
    <property type="entry name" value="C-terminal effector domain of the bipartite response regulators"/>
    <property type="match status" value="1"/>
</dbReference>
<evidence type="ECO:0000313" key="7">
    <source>
        <dbReference type="EMBL" id="QXJ21418.1"/>
    </source>
</evidence>
<dbReference type="PROSITE" id="PS51755">
    <property type="entry name" value="OMPR_PHOB"/>
    <property type="match status" value="1"/>
</dbReference>
<proteinExistence type="inferred from homology"/>
<dbReference type="Gene3D" id="1.25.40.10">
    <property type="entry name" value="Tetratricopeptide repeat domain"/>
    <property type="match status" value="1"/>
</dbReference>
<protein>
    <submittedName>
        <fullName evidence="7">AfsR/SARP family transcriptional regulator</fullName>
    </submittedName>
</protein>
<dbReference type="InterPro" id="IPR001867">
    <property type="entry name" value="OmpR/PhoB-type_DNA-bd"/>
</dbReference>
<dbReference type="Proteomes" id="UP001049518">
    <property type="component" value="Chromosome"/>
</dbReference>
<dbReference type="RefSeq" id="WP_231334567.1">
    <property type="nucleotide sequence ID" value="NZ_CP059572.1"/>
</dbReference>
<keyword evidence="3 5" id="KW-0238">DNA-binding</keyword>
<name>A0ABX8QRK0_9ACTN</name>
<sequence length="225" mass="24903">MKHRQLLALLLLRANHAVSTDQLVDGMWPGDPPSSAKGNVKTYISVLRPQVCQAGALIETVPRGYRLLVPVELVDVLLFEALVQAGTRAAQDGDDARAVQHLQRATALWRGEALQDVLPCGGPIRDAATRLNEKRLAVVQDLAAALIRLGRYGDAIDYLRTAVCEEPLRERLWSLLMVALHREGRRADSLAAYLEFRAIIVKSIGLEPSRDLRTLHSRILLDDPL</sequence>
<dbReference type="EMBL" id="CP059572">
    <property type="protein sequence ID" value="QXJ21418.1"/>
    <property type="molecule type" value="Genomic_DNA"/>
</dbReference>
<accession>A0ABX8QRK0</accession>
<keyword evidence="8" id="KW-1185">Reference proteome</keyword>
<gene>
    <name evidence="7" type="ORF">AGRA3207_002269</name>
</gene>
<evidence type="ECO:0000256" key="2">
    <source>
        <dbReference type="ARBA" id="ARBA00023015"/>
    </source>
</evidence>
<dbReference type="InterPro" id="IPR005158">
    <property type="entry name" value="BTAD"/>
</dbReference>
<keyword evidence="2" id="KW-0805">Transcription regulation</keyword>
<evidence type="ECO:0000256" key="5">
    <source>
        <dbReference type="PROSITE-ProRule" id="PRU01091"/>
    </source>
</evidence>
<dbReference type="SMART" id="SM01043">
    <property type="entry name" value="BTAD"/>
    <property type="match status" value="1"/>
</dbReference>
<dbReference type="PANTHER" id="PTHR35807:SF1">
    <property type="entry name" value="TRANSCRIPTIONAL REGULATOR REDD"/>
    <property type="match status" value="1"/>
</dbReference>
<dbReference type="Gene3D" id="1.10.10.10">
    <property type="entry name" value="Winged helix-like DNA-binding domain superfamily/Winged helix DNA-binding domain"/>
    <property type="match status" value="1"/>
</dbReference>
<dbReference type="SUPFAM" id="SSF48452">
    <property type="entry name" value="TPR-like"/>
    <property type="match status" value="1"/>
</dbReference>
<dbReference type="InterPro" id="IPR051677">
    <property type="entry name" value="AfsR-DnrI-RedD_regulator"/>
</dbReference>
<feature type="domain" description="OmpR/PhoB-type" evidence="6">
    <location>
        <begin position="1"/>
        <end position="69"/>
    </location>
</feature>
<reference evidence="7" key="1">
    <citation type="submission" date="2020-07" db="EMBL/GenBank/DDBJ databases">
        <authorList>
            <person name="Tarantini F.S."/>
            <person name="Hong K.W."/>
            <person name="Chan K.G."/>
        </authorList>
    </citation>
    <scope>NUCLEOTIDE SEQUENCE</scope>
    <source>
        <strain evidence="7">32-07</strain>
    </source>
</reference>
<evidence type="ECO:0000256" key="4">
    <source>
        <dbReference type="ARBA" id="ARBA00023163"/>
    </source>
</evidence>
<evidence type="ECO:0000256" key="3">
    <source>
        <dbReference type="ARBA" id="ARBA00023125"/>
    </source>
</evidence>
<dbReference type="InterPro" id="IPR016032">
    <property type="entry name" value="Sig_transdc_resp-reg_C-effctor"/>
</dbReference>
<evidence type="ECO:0000256" key="1">
    <source>
        <dbReference type="ARBA" id="ARBA00005820"/>
    </source>
</evidence>
<dbReference type="Pfam" id="PF03704">
    <property type="entry name" value="BTAD"/>
    <property type="match status" value="1"/>
</dbReference>
<dbReference type="CDD" id="cd15831">
    <property type="entry name" value="BTAD"/>
    <property type="match status" value="1"/>
</dbReference>
<dbReference type="SMART" id="SM00862">
    <property type="entry name" value="Trans_reg_C"/>
    <property type="match status" value="1"/>
</dbReference>
<dbReference type="InterPro" id="IPR011990">
    <property type="entry name" value="TPR-like_helical_dom_sf"/>
</dbReference>
<evidence type="ECO:0000313" key="8">
    <source>
        <dbReference type="Proteomes" id="UP001049518"/>
    </source>
</evidence>
<evidence type="ECO:0000259" key="6">
    <source>
        <dbReference type="PROSITE" id="PS51755"/>
    </source>
</evidence>